<dbReference type="EC" id="3.5.2.6" evidence="6"/>
<dbReference type="PANTHER" id="PTHR42951">
    <property type="entry name" value="METALLO-BETA-LACTAMASE DOMAIN-CONTAINING"/>
    <property type="match status" value="1"/>
</dbReference>
<dbReference type="InterPro" id="IPR001018">
    <property type="entry name" value="Beta-lactamase_class-B_CS"/>
</dbReference>
<dbReference type="Proteomes" id="UP001254488">
    <property type="component" value="Unassembled WGS sequence"/>
</dbReference>
<sequence length="320" mass="36395">MRLSLLIIGMLLVPFFGLSQDKTKKEKEINIKLRPVNKNTYYLEGKGGNIGMHLGENEILLIDSQFAEISNSILEKIQILSPNPIKFLINTHHHGDHTGGNENFKQSGATIIGHKNLRGTDTNDLEKMSDLERKKARTNLMPVEKMPQITFDEDLKIYLGKEEIYAFHVSEAHTNGDVVVYIPSTNVIHTGDVFFNKKYPYIDLSSGGSVWGVIEALEEIYMMCDNSTKIIPGHGPVGNANDLRNTIIMLTGFMKRVENSYLQGKTEEEVANMEEITASYDSRGFGDGYINGEKLRRTMYKEVEKEFQKKRKEQQKEEKK</sequence>
<dbReference type="InterPro" id="IPR036866">
    <property type="entry name" value="RibonucZ/Hydroxyglut_hydro"/>
</dbReference>
<evidence type="ECO:0000313" key="15">
    <source>
        <dbReference type="Proteomes" id="UP001254488"/>
    </source>
</evidence>
<evidence type="ECO:0000256" key="11">
    <source>
        <dbReference type="ARBA" id="ARBA00022833"/>
    </source>
</evidence>
<dbReference type="SUPFAM" id="SSF56281">
    <property type="entry name" value="Metallo-hydrolase/oxidoreductase"/>
    <property type="match status" value="1"/>
</dbReference>
<evidence type="ECO:0000256" key="2">
    <source>
        <dbReference type="ARBA" id="ARBA00001947"/>
    </source>
</evidence>
<dbReference type="PROSITE" id="PS00743">
    <property type="entry name" value="BETA_LACTAMASE_B_1"/>
    <property type="match status" value="1"/>
</dbReference>
<evidence type="ECO:0000256" key="1">
    <source>
        <dbReference type="ARBA" id="ARBA00001526"/>
    </source>
</evidence>
<accession>A0ABU2YC47</accession>
<dbReference type="PANTHER" id="PTHR42951:SF4">
    <property type="entry name" value="ACYL-COENZYME A THIOESTERASE MBLAC2"/>
    <property type="match status" value="1"/>
</dbReference>
<keyword evidence="15" id="KW-1185">Reference proteome</keyword>
<evidence type="ECO:0000313" key="14">
    <source>
        <dbReference type="EMBL" id="MDT0555224.1"/>
    </source>
</evidence>
<evidence type="ECO:0000256" key="5">
    <source>
        <dbReference type="ARBA" id="ARBA00011245"/>
    </source>
</evidence>
<evidence type="ECO:0000256" key="9">
    <source>
        <dbReference type="ARBA" id="ARBA00022764"/>
    </source>
</evidence>
<dbReference type="SMART" id="SM00849">
    <property type="entry name" value="Lactamase_B"/>
    <property type="match status" value="1"/>
</dbReference>
<comment type="cofactor">
    <cofactor evidence="2">
        <name>Zn(2+)</name>
        <dbReference type="ChEBI" id="CHEBI:29105"/>
    </cofactor>
</comment>
<dbReference type="InterPro" id="IPR050855">
    <property type="entry name" value="NDM-1-like"/>
</dbReference>
<keyword evidence="10" id="KW-0378">Hydrolase</keyword>
<evidence type="ECO:0000256" key="7">
    <source>
        <dbReference type="ARBA" id="ARBA00022723"/>
    </source>
</evidence>
<evidence type="ECO:0000256" key="12">
    <source>
        <dbReference type="ARBA" id="ARBA00023251"/>
    </source>
</evidence>
<keyword evidence="8" id="KW-0732">Signal</keyword>
<name>A0ABU2YC47_9FLAO</name>
<comment type="similarity">
    <text evidence="4">Belongs to the metallo-beta-lactamase superfamily. Class-B beta-lactamase family.</text>
</comment>
<comment type="caution">
    <text evidence="14">The sequence shown here is derived from an EMBL/GenBank/DDBJ whole genome shotgun (WGS) entry which is preliminary data.</text>
</comment>
<comment type="subunit">
    <text evidence="5">Monomer.</text>
</comment>
<keyword evidence="11" id="KW-0862">Zinc</keyword>
<evidence type="ECO:0000256" key="10">
    <source>
        <dbReference type="ARBA" id="ARBA00022801"/>
    </source>
</evidence>
<reference evidence="14 15" key="1">
    <citation type="submission" date="2023-09" db="EMBL/GenBank/DDBJ databases">
        <authorList>
            <person name="Rey-Velasco X."/>
        </authorList>
    </citation>
    <scope>NUCLEOTIDE SEQUENCE [LARGE SCALE GENOMIC DNA]</scope>
    <source>
        <strain evidence="14 15">W242</strain>
    </source>
</reference>
<evidence type="ECO:0000256" key="8">
    <source>
        <dbReference type="ARBA" id="ARBA00022729"/>
    </source>
</evidence>
<dbReference type="Gene3D" id="3.60.15.10">
    <property type="entry name" value="Ribonuclease Z/Hydroxyacylglutathione hydrolase-like"/>
    <property type="match status" value="1"/>
</dbReference>
<gene>
    <name evidence="14" type="ORF">RM538_04355</name>
</gene>
<organism evidence="14 15">
    <name type="scientific">Patiriisocius hiemis</name>
    <dbReference type="NCBI Taxonomy" id="3075604"/>
    <lineage>
        <taxon>Bacteria</taxon>
        <taxon>Pseudomonadati</taxon>
        <taxon>Bacteroidota</taxon>
        <taxon>Flavobacteriia</taxon>
        <taxon>Flavobacteriales</taxon>
        <taxon>Flavobacteriaceae</taxon>
        <taxon>Patiriisocius</taxon>
    </lineage>
</organism>
<comment type="catalytic activity">
    <reaction evidence="1">
        <text>a beta-lactam + H2O = a substituted beta-amino acid</text>
        <dbReference type="Rhea" id="RHEA:20401"/>
        <dbReference type="ChEBI" id="CHEBI:15377"/>
        <dbReference type="ChEBI" id="CHEBI:35627"/>
        <dbReference type="ChEBI" id="CHEBI:140347"/>
        <dbReference type="EC" id="3.5.2.6"/>
    </reaction>
</comment>
<evidence type="ECO:0000256" key="6">
    <source>
        <dbReference type="ARBA" id="ARBA00012865"/>
    </source>
</evidence>
<comment type="subcellular location">
    <subcellularLocation>
        <location evidence="3">Periplasm</location>
    </subcellularLocation>
</comment>
<keyword evidence="9" id="KW-0574">Periplasm</keyword>
<evidence type="ECO:0000256" key="4">
    <source>
        <dbReference type="ARBA" id="ARBA00005250"/>
    </source>
</evidence>
<evidence type="ECO:0000256" key="3">
    <source>
        <dbReference type="ARBA" id="ARBA00004418"/>
    </source>
</evidence>
<keyword evidence="12" id="KW-0046">Antibiotic resistance</keyword>
<keyword evidence="7" id="KW-0479">Metal-binding</keyword>
<dbReference type="EMBL" id="JAVRHZ010000002">
    <property type="protein sequence ID" value="MDT0555224.1"/>
    <property type="molecule type" value="Genomic_DNA"/>
</dbReference>
<feature type="domain" description="Metallo-beta-lactamase" evidence="13">
    <location>
        <begin position="47"/>
        <end position="234"/>
    </location>
</feature>
<proteinExistence type="inferred from homology"/>
<dbReference type="InterPro" id="IPR001279">
    <property type="entry name" value="Metallo-B-lactamas"/>
</dbReference>
<evidence type="ECO:0000259" key="13">
    <source>
        <dbReference type="SMART" id="SM00849"/>
    </source>
</evidence>
<dbReference type="Pfam" id="PF00753">
    <property type="entry name" value="Lactamase_B"/>
    <property type="match status" value="1"/>
</dbReference>
<dbReference type="RefSeq" id="WP_311332182.1">
    <property type="nucleotide sequence ID" value="NZ_JAVRHZ010000002.1"/>
</dbReference>
<protein>
    <recommendedName>
        <fullName evidence="6">beta-lactamase</fullName>
        <ecNumber evidence="6">3.5.2.6</ecNumber>
    </recommendedName>
</protein>
<dbReference type="CDD" id="cd16282">
    <property type="entry name" value="metallo-hydrolase-like_MBL-fold"/>
    <property type="match status" value="1"/>
</dbReference>